<dbReference type="Pfam" id="PF06961">
    <property type="entry name" value="DUF1294"/>
    <property type="match status" value="1"/>
</dbReference>
<reference evidence="3" key="1">
    <citation type="submission" date="2016-10" db="EMBL/GenBank/DDBJ databases">
        <authorList>
            <person name="Varghese N."/>
            <person name="Submissions S."/>
        </authorList>
    </citation>
    <scope>NUCLEOTIDE SEQUENCE [LARGE SCALE GENOMIC DNA]</scope>
    <source>
        <strain evidence="3">VPI 5359</strain>
    </source>
</reference>
<dbReference type="InterPro" id="IPR012156">
    <property type="entry name" value="Cold_shock_CspA"/>
</dbReference>
<dbReference type="RefSeq" id="WP_090247159.1">
    <property type="nucleotide sequence ID" value="NZ_FNOU01000032.1"/>
</dbReference>
<dbReference type="EMBL" id="FNOU01000032">
    <property type="protein sequence ID" value="SDY41907.1"/>
    <property type="molecule type" value="Genomic_DNA"/>
</dbReference>
<keyword evidence="1" id="KW-0472">Membrane</keyword>
<dbReference type="OrthoDB" id="1698854at2"/>
<dbReference type="STRING" id="1528.SAMN04488579_13218"/>
<protein>
    <submittedName>
        <fullName evidence="2">Uncharacterized membrane protein YsdA, DUF1294 family</fullName>
    </submittedName>
</protein>
<evidence type="ECO:0000256" key="1">
    <source>
        <dbReference type="SAM" id="Phobius"/>
    </source>
</evidence>
<dbReference type="PIRSF" id="PIRSF002599">
    <property type="entry name" value="Cold_shock_A"/>
    <property type="match status" value="1"/>
</dbReference>
<evidence type="ECO:0000313" key="3">
    <source>
        <dbReference type="Proteomes" id="UP000199652"/>
    </source>
</evidence>
<keyword evidence="1" id="KW-1133">Transmembrane helix</keyword>
<dbReference type="GO" id="GO:0003676">
    <property type="term" value="F:nucleic acid binding"/>
    <property type="evidence" value="ECO:0007669"/>
    <property type="project" value="InterPro"/>
</dbReference>
<proteinExistence type="predicted"/>
<feature type="transmembrane region" description="Helical" evidence="1">
    <location>
        <begin position="71"/>
        <end position="88"/>
    </location>
</feature>
<keyword evidence="3" id="KW-1185">Reference proteome</keyword>
<dbReference type="AlphaFoldDB" id="A0A1H3JPT6"/>
<dbReference type="InterPro" id="IPR010718">
    <property type="entry name" value="DUF1294"/>
</dbReference>
<organism evidence="2 3">
    <name type="scientific">Eubacterium barkeri</name>
    <name type="common">Clostridium barkeri</name>
    <dbReference type="NCBI Taxonomy" id="1528"/>
    <lineage>
        <taxon>Bacteria</taxon>
        <taxon>Bacillati</taxon>
        <taxon>Bacillota</taxon>
        <taxon>Clostridia</taxon>
        <taxon>Eubacteriales</taxon>
        <taxon>Eubacteriaceae</taxon>
        <taxon>Eubacterium</taxon>
    </lineage>
</organism>
<accession>A0A1H3JPT6</accession>
<feature type="transmembrane region" description="Helical" evidence="1">
    <location>
        <begin position="6"/>
        <end position="24"/>
    </location>
</feature>
<dbReference type="Proteomes" id="UP000199652">
    <property type="component" value="Unassembled WGS sequence"/>
</dbReference>
<evidence type="ECO:0000313" key="2">
    <source>
        <dbReference type="EMBL" id="SDY41907.1"/>
    </source>
</evidence>
<name>A0A1H3JPT6_EUBBA</name>
<keyword evidence="1" id="KW-0812">Transmembrane</keyword>
<feature type="transmembrane region" description="Helical" evidence="1">
    <location>
        <begin position="36"/>
        <end position="59"/>
    </location>
</feature>
<sequence length="90" mass="9939">MTTFTMISIYCVAINLIAFGAMGIDKAKARRGAWRIPEATLFTFAIAGGSIGAILGMILFHHKTKHLNFRFGLPFILLIQLLGLYLLLRG</sequence>
<gene>
    <name evidence="2" type="ORF">SAMN04488579_13218</name>
</gene>